<accession>A0ABX8QU90</accession>
<keyword evidence="2" id="KW-0238">DNA-binding</keyword>
<dbReference type="PRINTS" id="PR00038">
    <property type="entry name" value="HTHLUXR"/>
</dbReference>
<dbReference type="Gene3D" id="1.10.10.10">
    <property type="entry name" value="Winged helix-like DNA-binding domain superfamily/Winged helix DNA-binding domain"/>
    <property type="match status" value="1"/>
</dbReference>
<gene>
    <name evidence="5" type="ORF">AGRA3207_003376</name>
</gene>
<name>A0ABX8QU90_9ACTN</name>
<evidence type="ECO:0000313" key="6">
    <source>
        <dbReference type="Proteomes" id="UP001049518"/>
    </source>
</evidence>
<protein>
    <submittedName>
        <fullName evidence="5">Helix-turn-helix transcriptional regulator</fullName>
    </submittedName>
</protein>
<dbReference type="SUPFAM" id="SSF46894">
    <property type="entry name" value="C-terminal effector domain of the bipartite response regulators"/>
    <property type="match status" value="1"/>
</dbReference>
<dbReference type="SMART" id="SM00421">
    <property type="entry name" value="HTH_LUXR"/>
    <property type="match status" value="1"/>
</dbReference>
<dbReference type="PANTHER" id="PTHR44688">
    <property type="entry name" value="DNA-BINDING TRANSCRIPTIONAL ACTIVATOR DEVR_DOSR"/>
    <property type="match status" value="1"/>
</dbReference>
<organism evidence="5 6">
    <name type="scientific">Actinomadura graeca</name>
    <dbReference type="NCBI Taxonomy" id="2750812"/>
    <lineage>
        <taxon>Bacteria</taxon>
        <taxon>Bacillati</taxon>
        <taxon>Actinomycetota</taxon>
        <taxon>Actinomycetes</taxon>
        <taxon>Streptosporangiales</taxon>
        <taxon>Thermomonosporaceae</taxon>
        <taxon>Actinomadura</taxon>
    </lineage>
</organism>
<keyword evidence="1" id="KW-0805">Transcription regulation</keyword>
<evidence type="ECO:0000259" key="4">
    <source>
        <dbReference type="PROSITE" id="PS50043"/>
    </source>
</evidence>
<dbReference type="Proteomes" id="UP001049518">
    <property type="component" value="Chromosome"/>
</dbReference>
<keyword evidence="6" id="KW-1185">Reference proteome</keyword>
<evidence type="ECO:0000313" key="5">
    <source>
        <dbReference type="EMBL" id="QXJ22386.1"/>
    </source>
</evidence>
<dbReference type="PROSITE" id="PS50043">
    <property type="entry name" value="HTH_LUXR_2"/>
    <property type="match status" value="1"/>
</dbReference>
<dbReference type="RefSeq" id="WP_231335622.1">
    <property type="nucleotide sequence ID" value="NZ_CP059572.1"/>
</dbReference>
<sequence length="186" mass="20746">MHLSAHDQNQTTALLSDARHEILSLVPSWHAPLRNAYLRARTRTRIVISRDCRIQGAPWPGTSEVRLGDLLSTFVLVVDRKKALVRNGDGALGAPVVRPSDLDRLIASFEEHWDRSYPITPIPARLSELQLTILRQLATGMTDQATANALKISSRTVQRQVSHVMEQLGARSRLELGVYLASTRLI</sequence>
<feature type="domain" description="HTH luxR-type" evidence="4">
    <location>
        <begin position="119"/>
        <end position="184"/>
    </location>
</feature>
<reference evidence="5" key="1">
    <citation type="submission" date="2020-07" db="EMBL/GenBank/DDBJ databases">
        <authorList>
            <person name="Tarantini F.S."/>
            <person name="Hong K.W."/>
            <person name="Chan K.G."/>
        </authorList>
    </citation>
    <scope>NUCLEOTIDE SEQUENCE</scope>
    <source>
        <strain evidence="5">32-07</strain>
    </source>
</reference>
<dbReference type="PANTHER" id="PTHR44688:SF16">
    <property type="entry name" value="DNA-BINDING TRANSCRIPTIONAL ACTIVATOR DEVR_DOSR"/>
    <property type="match status" value="1"/>
</dbReference>
<evidence type="ECO:0000256" key="1">
    <source>
        <dbReference type="ARBA" id="ARBA00023015"/>
    </source>
</evidence>
<keyword evidence="3" id="KW-0804">Transcription</keyword>
<dbReference type="CDD" id="cd06170">
    <property type="entry name" value="LuxR_C_like"/>
    <property type="match status" value="1"/>
</dbReference>
<dbReference type="InterPro" id="IPR000792">
    <property type="entry name" value="Tscrpt_reg_LuxR_C"/>
</dbReference>
<dbReference type="InterPro" id="IPR036388">
    <property type="entry name" value="WH-like_DNA-bd_sf"/>
</dbReference>
<dbReference type="Pfam" id="PF00196">
    <property type="entry name" value="GerE"/>
    <property type="match status" value="1"/>
</dbReference>
<dbReference type="InterPro" id="IPR016032">
    <property type="entry name" value="Sig_transdc_resp-reg_C-effctor"/>
</dbReference>
<proteinExistence type="predicted"/>
<dbReference type="EMBL" id="CP059572">
    <property type="protein sequence ID" value="QXJ22386.1"/>
    <property type="molecule type" value="Genomic_DNA"/>
</dbReference>
<evidence type="ECO:0000256" key="2">
    <source>
        <dbReference type="ARBA" id="ARBA00023125"/>
    </source>
</evidence>
<evidence type="ECO:0000256" key="3">
    <source>
        <dbReference type="ARBA" id="ARBA00023163"/>
    </source>
</evidence>